<proteinExistence type="predicted"/>
<sequence length="166" mass="19638">MRYIYMSTNHQLKNCLFDFLSNRTFTGYEFKDLRTLFINHYPEFSAKKHYAKIYQITRELATIGLILIDSRTCTYKYSSNYERVEILNLISINESNNDIKMSLALENDRVLAEITKITNELSIYQHYLKRFPSLSEIIHNLIKMKKKEICLLKCELAAVKNMIEAC</sequence>
<accession>A0A7T2VUY1</accession>
<protein>
    <submittedName>
        <fullName evidence="1">Uncharacterized protein</fullName>
    </submittedName>
</protein>
<dbReference type="EMBL" id="CP065666">
    <property type="protein sequence ID" value="QPS04060.1"/>
    <property type="molecule type" value="Genomic_DNA"/>
</dbReference>
<evidence type="ECO:0000313" key="2">
    <source>
        <dbReference type="Proteomes" id="UP000595107"/>
    </source>
</evidence>
<evidence type="ECO:0000313" key="1">
    <source>
        <dbReference type="EMBL" id="QPS04060.1"/>
    </source>
</evidence>
<dbReference type="Proteomes" id="UP000595107">
    <property type="component" value="Chromosome"/>
</dbReference>
<name>A0A7T2VUY1_ACIJO</name>
<dbReference type="AlphaFoldDB" id="A0A7T2VUY1"/>
<gene>
    <name evidence="1" type="ORF">I6G67_00575</name>
</gene>
<reference evidence="1 2" key="1">
    <citation type="submission" date="2020-12" db="EMBL/GenBank/DDBJ databases">
        <title>FDA dAtabase for Regulatory Grade micrObial Sequences (FDA-ARGOS): Supporting development and validation of Infectious Disease Dx tests.</title>
        <authorList>
            <person name="Sproer C."/>
            <person name="Gronow S."/>
            <person name="Severitt S."/>
            <person name="Schroder I."/>
            <person name="Tallon L."/>
            <person name="Sadzewicz L."/>
            <person name="Zhao X."/>
            <person name="Boylan J."/>
            <person name="Ott S."/>
            <person name="Bowen H."/>
            <person name="Vavikolanu K."/>
            <person name="Mehta A."/>
            <person name="Aluvathingal J."/>
            <person name="Nadendla S."/>
            <person name="Lowell S."/>
            <person name="Myers T."/>
            <person name="Yan Y."/>
            <person name="Sichtig H."/>
        </authorList>
    </citation>
    <scope>NUCLEOTIDE SEQUENCE [LARGE SCALE GENOMIC DNA]</scope>
    <source>
        <strain evidence="1 2">FDAARGOS_910</strain>
    </source>
</reference>
<organism evidence="1 2">
    <name type="scientific">Acinetobacter johnsonii</name>
    <dbReference type="NCBI Taxonomy" id="40214"/>
    <lineage>
        <taxon>Bacteria</taxon>
        <taxon>Pseudomonadati</taxon>
        <taxon>Pseudomonadota</taxon>
        <taxon>Gammaproteobacteria</taxon>
        <taxon>Moraxellales</taxon>
        <taxon>Moraxellaceae</taxon>
        <taxon>Acinetobacter</taxon>
    </lineage>
</organism>